<dbReference type="EMBL" id="HG792016">
    <property type="protein sequence ID" value="CDM32943.1"/>
    <property type="molecule type" value="Genomic_DNA"/>
</dbReference>
<feature type="signal peptide" evidence="2">
    <location>
        <begin position="1"/>
        <end position="18"/>
    </location>
</feature>
<dbReference type="Proteomes" id="UP000030686">
    <property type="component" value="Unassembled WGS sequence"/>
</dbReference>
<accession>W6Q8B5</accession>
<keyword evidence="4" id="KW-1185">Reference proteome</keyword>
<feature type="region of interest" description="Disordered" evidence="1">
    <location>
        <begin position="110"/>
        <end position="172"/>
    </location>
</feature>
<evidence type="ECO:0000313" key="3">
    <source>
        <dbReference type="EMBL" id="CDM32943.1"/>
    </source>
</evidence>
<dbReference type="STRING" id="1365484.W6Q8B5"/>
<proteinExistence type="predicted"/>
<organism evidence="3 4">
    <name type="scientific">Penicillium roqueforti (strain FM164)</name>
    <dbReference type="NCBI Taxonomy" id="1365484"/>
    <lineage>
        <taxon>Eukaryota</taxon>
        <taxon>Fungi</taxon>
        <taxon>Dikarya</taxon>
        <taxon>Ascomycota</taxon>
        <taxon>Pezizomycotina</taxon>
        <taxon>Eurotiomycetes</taxon>
        <taxon>Eurotiomycetidae</taxon>
        <taxon>Eurotiales</taxon>
        <taxon>Aspergillaceae</taxon>
        <taxon>Penicillium</taxon>
    </lineage>
</organism>
<reference evidence="3" key="1">
    <citation type="journal article" date="2014" name="Nat. Commun.">
        <title>Multiple recent horizontal transfers of a large genomic region in cheese making fungi.</title>
        <authorList>
            <person name="Cheeseman K."/>
            <person name="Ropars J."/>
            <person name="Renault P."/>
            <person name="Dupont J."/>
            <person name="Gouzy J."/>
            <person name="Branca A."/>
            <person name="Abraham A.L."/>
            <person name="Ceppi M."/>
            <person name="Conseiller E."/>
            <person name="Debuchy R."/>
            <person name="Malagnac F."/>
            <person name="Goarin A."/>
            <person name="Silar P."/>
            <person name="Lacoste S."/>
            <person name="Sallet E."/>
            <person name="Bensimon A."/>
            <person name="Giraud T."/>
            <person name="Brygoo Y."/>
        </authorList>
    </citation>
    <scope>NUCLEOTIDE SEQUENCE [LARGE SCALE GENOMIC DNA]</scope>
    <source>
        <strain evidence="3">FM164</strain>
    </source>
</reference>
<dbReference type="AlphaFoldDB" id="W6Q8B5"/>
<protein>
    <submittedName>
        <fullName evidence="3">Genomic scaffold, ProqFM164S02</fullName>
    </submittedName>
</protein>
<dbReference type="OMA" id="DEEGAYC"/>
<name>W6Q8B5_PENRF</name>
<sequence>MTFLKTLLLAATLSVASTAETTCPAGWLLNTWTVTRCCSGTMVVDEQGAYCCVTDMRAYKEALTNTALLYETATTTSDTNWSTVENSCVAEVRFTATDYSAQVSSAASKAEATTTNDSTSEVTSTSTTASGASSGAGSQTSTSIPTATSTATSGSASTSTPTSTSTTTSTSNAAMPLVTGEGLVLGGAAFAAALFML</sequence>
<gene>
    <name evidence="3" type="ORF">PROQFM164_S02g003094</name>
</gene>
<feature type="compositionally biased region" description="Low complexity" evidence="1">
    <location>
        <begin position="110"/>
        <end position="171"/>
    </location>
</feature>
<feature type="chain" id="PRO_5004881854" evidence="2">
    <location>
        <begin position="19"/>
        <end position="197"/>
    </location>
</feature>
<evidence type="ECO:0000313" key="4">
    <source>
        <dbReference type="Proteomes" id="UP000030686"/>
    </source>
</evidence>
<evidence type="ECO:0000256" key="1">
    <source>
        <dbReference type="SAM" id="MobiDB-lite"/>
    </source>
</evidence>
<dbReference type="OrthoDB" id="4368991at2759"/>
<evidence type="ECO:0000256" key="2">
    <source>
        <dbReference type="SAM" id="SignalP"/>
    </source>
</evidence>
<keyword evidence="2" id="KW-0732">Signal</keyword>